<dbReference type="RefSeq" id="WP_150615139.1">
    <property type="nucleotide sequence ID" value="NZ_CABPRU010000019.1"/>
</dbReference>
<proteinExistence type="predicted"/>
<evidence type="ECO:0000313" key="2">
    <source>
        <dbReference type="EMBL" id="VVE52582.1"/>
    </source>
</evidence>
<keyword evidence="1" id="KW-0472">Membrane</keyword>
<keyword evidence="1" id="KW-1133">Transmembrane helix</keyword>
<organism evidence="2 3">
    <name type="scientific">Pandoraea terrigena</name>
    <dbReference type="NCBI Taxonomy" id="2508292"/>
    <lineage>
        <taxon>Bacteria</taxon>
        <taxon>Pseudomonadati</taxon>
        <taxon>Pseudomonadota</taxon>
        <taxon>Betaproteobacteria</taxon>
        <taxon>Burkholderiales</taxon>
        <taxon>Burkholderiaceae</taxon>
        <taxon>Pandoraea</taxon>
    </lineage>
</organism>
<protein>
    <submittedName>
        <fullName evidence="2">Uncharacterized protein</fullName>
    </submittedName>
</protein>
<dbReference type="EMBL" id="CABPRU010000019">
    <property type="protein sequence ID" value="VVE52582.1"/>
    <property type="molecule type" value="Genomic_DNA"/>
</dbReference>
<accession>A0A5E4YVR4</accession>
<gene>
    <name evidence="2" type="ORF">PTE31013_04825</name>
</gene>
<name>A0A5E4YVR4_9BURK</name>
<keyword evidence="1" id="KW-0812">Transmembrane</keyword>
<evidence type="ECO:0000256" key="1">
    <source>
        <dbReference type="SAM" id="Phobius"/>
    </source>
</evidence>
<dbReference type="Proteomes" id="UP000334380">
    <property type="component" value="Unassembled WGS sequence"/>
</dbReference>
<sequence>MELLLNVVAFALVLVLVSLVWDFFNSEANPRVARQADEFIRQAKSKPLKSGQTEQQLAVQLALAAGKDCAASIVYARLYGVTIFEARKAVHRLVTIRILTS</sequence>
<evidence type="ECO:0000313" key="3">
    <source>
        <dbReference type="Proteomes" id="UP000334380"/>
    </source>
</evidence>
<feature type="transmembrane region" description="Helical" evidence="1">
    <location>
        <begin position="6"/>
        <end position="24"/>
    </location>
</feature>
<dbReference type="AlphaFoldDB" id="A0A5E4YVR4"/>
<keyword evidence="3" id="KW-1185">Reference proteome</keyword>
<reference evidence="2 3" key="1">
    <citation type="submission" date="2019-08" db="EMBL/GenBank/DDBJ databases">
        <authorList>
            <person name="Peeters C."/>
        </authorList>
    </citation>
    <scope>NUCLEOTIDE SEQUENCE [LARGE SCALE GENOMIC DNA]</scope>
    <source>
        <strain evidence="2 3">LMG 31013</strain>
    </source>
</reference>